<evidence type="ECO:0000313" key="11">
    <source>
        <dbReference type="Proteomes" id="UP000033901"/>
    </source>
</evidence>
<feature type="transmembrane region" description="Helical" evidence="8">
    <location>
        <begin position="312"/>
        <end position="330"/>
    </location>
</feature>
<feature type="transmembrane region" description="Helical" evidence="8">
    <location>
        <begin position="360"/>
        <end position="382"/>
    </location>
</feature>
<dbReference type="AlphaFoldDB" id="A0A0G1M520"/>
<dbReference type="GO" id="GO:0016763">
    <property type="term" value="F:pentosyltransferase activity"/>
    <property type="evidence" value="ECO:0007669"/>
    <property type="project" value="TreeGrafter"/>
</dbReference>
<evidence type="ECO:0000256" key="5">
    <source>
        <dbReference type="ARBA" id="ARBA00022692"/>
    </source>
</evidence>
<evidence type="ECO:0000256" key="6">
    <source>
        <dbReference type="ARBA" id="ARBA00022989"/>
    </source>
</evidence>
<proteinExistence type="predicted"/>
<reference evidence="10 11" key="1">
    <citation type="journal article" date="2015" name="Nature">
        <title>rRNA introns, odd ribosomes, and small enigmatic genomes across a large radiation of phyla.</title>
        <authorList>
            <person name="Brown C.T."/>
            <person name="Hug L.A."/>
            <person name="Thomas B.C."/>
            <person name="Sharon I."/>
            <person name="Castelle C.J."/>
            <person name="Singh A."/>
            <person name="Wilkins M.J."/>
            <person name="Williams K.H."/>
            <person name="Banfield J.F."/>
        </authorList>
    </citation>
    <scope>NUCLEOTIDE SEQUENCE [LARGE SCALE GENOMIC DNA]</scope>
</reference>
<evidence type="ECO:0000256" key="3">
    <source>
        <dbReference type="ARBA" id="ARBA00022676"/>
    </source>
</evidence>
<evidence type="ECO:0000256" key="1">
    <source>
        <dbReference type="ARBA" id="ARBA00004651"/>
    </source>
</evidence>
<feature type="transmembrane region" description="Helical" evidence="8">
    <location>
        <begin position="186"/>
        <end position="202"/>
    </location>
</feature>
<feature type="transmembrane region" description="Helical" evidence="8">
    <location>
        <begin position="97"/>
        <end position="115"/>
    </location>
</feature>
<evidence type="ECO:0000313" key="10">
    <source>
        <dbReference type="EMBL" id="KKT67029.1"/>
    </source>
</evidence>
<dbReference type="Pfam" id="PF13231">
    <property type="entry name" value="PMT_2"/>
    <property type="match status" value="1"/>
</dbReference>
<evidence type="ECO:0000256" key="7">
    <source>
        <dbReference type="ARBA" id="ARBA00023136"/>
    </source>
</evidence>
<dbReference type="InterPro" id="IPR050297">
    <property type="entry name" value="LipidA_mod_glycosyltrf_83"/>
</dbReference>
<keyword evidence="2" id="KW-1003">Cell membrane</keyword>
<accession>A0A0G1M520</accession>
<keyword evidence="3" id="KW-0328">Glycosyltransferase</keyword>
<dbReference type="PANTHER" id="PTHR33908">
    <property type="entry name" value="MANNOSYLTRANSFERASE YKCB-RELATED"/>
    <property type="match status" value="1"/>
</dbReference>
<keyword evidence="6 8" id="KW-1133">Transmembrane helix</keyword>
<feature type="transmembrane region" description="Helical" evidence="8">
    <location>
        <begin position="135"/>
        <end position="157"/>
    </location>
</feature>
<keyword evidence="7 8" id="KW-0472">Membrane</keyword>
<dbReference type="EMBL" id="LCIZ01000017">
    <property type="protein sequence ID" value="KKT67029.1"/>
    <property type="molecule type" value="Genomic_DNA"/>
</dbReference>
<feature type="transmembrane region" description="Helical" evidence="8">
    <location>
        <begin position="337"/>
        <end position="354"/>
    </location>
</feature>
<feature type="transmembrane region" description="Helical" evidence="8">
    <location>
        <begin position="394"/>
        <end position="411"/>
    </location>
</feature>
<feature type="domain" description="Glycosyltransferase RgtA/B/C/D-like" evidence="9">
    <location>
        <begin position="72"/>
        <end position="207"/>
    </location>
</feature>
<dbReference type="Proteomes" id="UP000033901">
    <property type="component" value="Unassembled WGS sequence"/>
</dbReference>
<sequence>MRDFFKKNSLFLLIVALAIALKLVIIEKVPPSLNWDEISHGYNAYSILKTGRDEWGVTLPAIFRAYGDYKLPVYIYLTAVSELIFGLSAFSVRMPSILAGIITVIVSYLLVKKLFSEKAALLSSFLVAIEPWSFFLSRGAFEANLALSFIVSGIYLFILGLEKYRYLPISALLLGLSVWTYNSARIFVPLFLIVLLALYWKELVKIWEGSRRPIAFSLILTVLFLIPMLLQLVSPVGLARYGKVSIIDEGALVQINEKRASSIYPPIVSRLIYNKGTFFAKAFIRNYLSHFSFGFLFTKGGTHYQFNVPDHGLIYTVNMLFFVLGLYYLFTNRTRESFLLLIWLLLAPIPSSLTREAPHVLRAITMLPVPMIVSALGFFYFLGKTKKLKISRGALTSIYIILLIVFAENYFKTYFLDYRKSYSWAWQYGYKEAVAFSKENYAKYDKIVVTKKYGEPHEFFLFFWPWEPEEFREDPNLLVLGG</sequence>
<comment type="subcellular location">
    <subcellularLocation>
        <location evidence="1">Cell membrane</location>
        <topology evidence="1">Multi-pass membrane protein</topology>
    </subcellularLocation>
</comment>
<dbReference type="InterPro" id="IPR038731">
    <property type="entry name" value="RgtA/B/C-like"/>
</dbReference>
<evidence type="ECO:0000259" key="9">
    <source>
        <dbReference type="Pfam" id="PF13231"/>
    </source>
</evidence>
<dbReference type="GO" id="GO:0009103">
    <property type="term" value="P:lipopolysaccharide biosynthetic process"/>
    <property type="evidence" value="ECO:0007669"/>
    <property type="project" value="UniProtKB-ARBA"/>
</dbReference>
<evidence type="ECO:0000256" key="2">
    <source>
        <dbReference type="ARBA" id="ARBA00022475"/>
    </source>
</evidence>
<dbReference type="PANTHER" id="PTHR33908:SF3">
    <property type="entry name" value="UNDECAPRENYL PHOSPHATE-ALPHA-4-AMINO-4-DEOXY-L-ARABINOSE ARABINOSYL TRANSFERASE"/>
    <property type="match status" value="1"/>
</dbReference>
<keyword evidence="5 8" id="KW-0812">Transmembrane</keyword>
<feature type="transmembrane region" description="Helical" evidence="8">
    <location>
        <begin position="214"/>
        <end position="233"/>
    </location>
</feature>
<comment type="caution">
    <text evidence="10">The sequence shown here is derived from an EMBL/GenBank/DDBJ whole genome shotgun (WGS) entry which is preliminary data.</text>
</comment>
<evidence type="ECO:0000256" key="4">
    <source>
        <dbReference type="ARBA" id="ARBA00022679"/>
    </source>
</evidence>
<gene>
    <name evidence="10" type="ORF">UW61_C0017G0006</name>
</gene>
<protein>
    <recommendedName>
        <fullName evidence="9">Glycosyltransferase RgtA/B/C/D-like domain-containing protein</fullName>
    </recommendedName>
</protein>
<evidence type="ECO:0000256" key="8">
    <source>
        <dbReference type="SAM" id="Phobius"/>
    </source>
</evidence>
<keyword evidence="4" id="KW-0808">Transferase</keyword>
<dbReference type="GO" id="GO:0010041">
    <property type="term" value="P:response to iron(III) ion"/>
    <property type="evidence" value="ECO:0007669"/>
    <property type="project" value="TreeGrafter"/>
</dbReference>
<dbReference type="GO" id="GO:0005886">
    <property type="term" value="C:plasma membrane"/>
    <property type="evidence" value="ECO:0007669"/>
    <property type="project" value="UniProtKB-SubCell"/>
</dbReference>
<name>A0A0G1M520_9BACT</name>
<organism evidence="10 11">
    <name type="scientific">Candidatus Curtissbacteria bacterium GW2011_GWC1_44_33</name>
    <dbReference type="NCBI Taxonomy" id="1618413"/>
    <lineage>
        <taxon>Bacteria</taxon>
        <taxon>Candidatus Curtissiibacteriota</taxon>
    </lineage>
</organism>